<evidence type="ECO:0000256" key="1">
    <source>
        <dbReference type="SAM" id="Phobius"/>
    </source>
</evidence>
<dbReference type="STRING" id="1114972.FD35_GL001794"/>
<keyword evidence="1" id="KW-0472">Membrane</keyword>
<dbReference type="EMBL" id="AZFF01000030">
    <property type="protein sequence ID" value="KRL52898.1"/>
    <property type="molecule type" value="Genomic_DNA"/>
</dbReference>
<protein>
    <recommendedName>
        <fullName evidence="4">DUF3899 domain-containing protein</fullName>
    </recommendedName>
</protein>
<sequence>MVSAKKSKSNSLYAGIGVTSIIGIIGFCKLIGIRASSSDLSELWMVILTLAFSAGLIYFMNRFFYRRHTKYTEVTPVRARTAIKTHSFYGADWKALFILFPVMYIILGGFTILFIYGIVVDTLTGVLR</sequence>
<keyword evidence="3" id="KW-1185">Reference proteome</keyword>
<evidence type="ECO:0000313" key="2">
    <source>
        <dbReference type="EMBL" id="KRL52898.1"/>
    </source>
</evidence>
<comment type="caution">
    <text evidence="2">The sequence shown here is derived from an EMBL/GenBank/DDBJ whole genome shotgun (WGS) entry which is preliminary data.</text>
</comment>
<evidence type="ECO:0008006" key="4">
    <source>
        <dbReference type="Google" id="ProtNLM"/>
    </source>
</evidence>
<accession>A0A0R1RF78</accession>
<dbReference type="AlphaFoldDB" id="A0A0R1RF78"/>
<feature type="transmembrane region" description="Helical" evidence="1">
    <location>
        <begin position="44"/>
        <end position="61"/>
    </location>
</feature>
<feature type="transmembrane region" description="Helical" evidence="1">
    <location>
        <begin position="12"/>
        <end position="32"/>
    </location>
</feature>
<dbReference type="Proteomes" id="UP000051999">
    <property type="component" value="Unassembled WGS sequence"/>
</dbReference>
<keyword evidence="1" id="KW-0812">Transmembrane</keyword>
<feature type="transmembrane region" description="Helical" evidence="1">
    <location>
        <begin position="96"/>
        <end position="119"/>
    </location>
</feature>
<organism evidence="2 3">
    <name type="scientific">Furfurilactobacillus rossiae DSM 15814</name>
    <dbReference type="NCBI Taxonomy" id="1114972"/>
    <lineage>
        <taxon>Bacteria</taxon>
        <taxon>Bacillati</taxon>
        <taxon>Bacillota</taxon>
        <taxon>Bacilli</taxon>
        <taxon>Lactobacillales</taxon>
        <taxon>Lactobacillaceae</taxon>
        <taxon>Furfurilactobacillus</taxon>
    </lineage>
</organism>
<evidence type="ECO:0000313" key="3">
    <source>
        <dbReference type="Proteomes" id="UP000051999"/>
    </source>
</evidence>
<gene>
    <name evidence="2" type="ORF">FD35_GL001794</name>
</gene>
<reference evidence="2 3" key="1">
    <citation type="journal article" date="2015" name="Genome Announc.">
        <title>Expanding the biotechnology potential of lactobacilli through comparative genomics of 213 strains and associated genera.</title>
        <authorList>
            <person name="Sun Z."/>
            <person name="Harris H.M."/>
            <person name="McCann A."/>
            <person name="Guo C."/>
            <person name="Argimon S."/>
            <person name="Zhang W."/>
            <person name="Yang X."/>
            <person name="Jeffery I.B."/>
            <person name="Cooney J.C."/>
            <person name="Kagawa T.F."/>
            <person name="Liu W."/>
            <person name="Song Y."/>
            <person name="Salvetti E."/>
            <person name="Wrobel A."/>
            <person name="Rasinkangas P."/>
            <person name="Parkhill J."/>
            <person name="Rea M.C."/>
            <person name="O'Sullivan O."/>
            <person name="Ritari J."/>
            <person name="Douillard F.P."/>
            <person name="Paul Ross R."/>
            <person name="Yang R."/>
            <person name="Briner A.E."/>
            <person name="Felis G.E."/>
            <person name="de Vos W.M."/>
            <person name="Barrangou R."/>
            <person name="Klaenhammer T.R."/>
            <person name="Caufield P.W."/>
            <person name="Cui Y."/>
            <person name="Zhang H."/>
            <person name="O'Toole P.W."/>
        </authorList>
    </citation>
    <scope>NUCLEOTIDE SEQUENCE [LARGE SCALE GENOMIC DNA]</scope>
    <source>
        <strain evidence="2 3">DSM 15814</strain>
    </source>
</reference>
<proteinExistence type="predicted"/>
<dbReference type="PATRIC" id="fig|1114972.6.peg.1829"/>
<name>A0A0R1RF78_9LACO</name>
<keyword evidence="1" id="KW-1133">Transmembrane helix</keyword>